<evidence type="ECO:0000313" key="2">
    <source>
        <dbReference type="EMBL" id="MBB6691462.1"/>
    </source>
</evidence>
<proteinExistence type="predicted"/>
<evidence type="ECO:0000256" key="1">
    <source>
        <dbReference type="ARBA" id="ARBA00023251"/>
    </source>
</evidence>
<dbReference type="AlphaFoldDB" id="A0A841TWR5"/>
<dbReference type="Proteomes" id="UP000553776">
    <property type="component" value="Unassembled WGS sequence"/>
</dbReference>
<sequence length="256" mass="28077">MPNPRTGIGTAIPILPCRSIDEQLDFYQALGFEVTYRQSKPNLYACVRHPIAELHFFVLKQLEPANSYSMCYVSVPDVDAVYRDLCDSLRKAGRKVPTKGYPKIGKVNDLSEDRRFNLVDPAGNRLLIGQKHAVPKPAAQGGAPAAPEPGRLAQAFDTAYRLTYAKDDPAAAARVLDAVLPKSEEASAALRFQASVLRADIAAAMDEIALAKEWARKAERLSSSLRLPDEAATAQERLRELLASWDERGCATPIDD</sequence>
<dbReference type="GO" id="GO:0046677">
    <property type="term" value="P:response to antibiotic"/>
    <property type="evidence" value="ECO:0007669"/>
    <property type="project" value="UniProtKB-KW"/>
</dbReference>
<dbReference type="EMBL" id="JACJVR010000030">
    <property type="protein sequence ID" value="MBB6691462.1"/>
    <property type="molecule type" value="Genomic_DNA"/>
</dbReference>
<evidence type="ECO:0000313" key="3">
    <source>
        <dbReference type="Proteomes" id="UP000553776"/>
    </source>
</evidence>
<organism evidence="2 3">
    <name type="scientific">Cohnella xylanilytica</name>
    <dbReference type="NCBI Taxonomy" id="557555"/>
    <lineage>
        <taxon>Bacteria</taxon>
        <taxon>Bacillati</taxon>
        <taxon>Bacillota</taxon>
        <taxon>Bacilli</taxon>
        <taxon>Bacillales</taxon>
        <taxon>Paenibacillaceae</taxon>
        <taxon>Cohnella</taxon>
    </lineage>
</organism>
<dbReference type="InterPro" id="IPR029068">
    <property type="entry name" value="Glyas_Bleomycin-R_OHBP_Dase"/>
</dbReference>
<dbReference type="CDD" id="cd08349">
    <property type="entry name" value="BLMA_like"/>
    <property type="match status" value="1"/>
</dbReference>
<gene>
    <name evidence="2" type="ORF">H7B90_08640</name>
</gene>
<name>A0A841TWR5_9BACL</name>
<comment type="caution">
    <text evidence="2">The sequence shown here is derived from an EMBL/GenBank/DDBJ whole genome shotgun (WGS) entry which is preliminary data.</text>
</comment>
<dbReference type="RefSeq" id="WP_185135462.1">
    <property type="nucleotide sequence ID" value="NZ_BORM01000066.1"/>
</dbReference>
<reference evidence="2 3" key="1">
    <citation type="submission" date="2020-08" db="EMBL/GenBank/DDBJ databases">
        <title>Cohnella phylogeny.</title>
        <authorList>
            <person name="Dunlap C."/>
        </authorList>
    </citation>
    <scope>NUCLEOTIDE SEQUENCE [LARGE SCALE GENOMIC DNA]</scope>
    <source>
        <strain evidence="2 3">DSM 25239</strain>
    </source>
</reference>
<dbReference type="InterPro" id="IPR000335">
    <property type="entry name" value="Bleomycin-R"/>
</dbReference>
<dbReference type="Gene3D" id="3.10.180.10">
    <property type="entry name" value="2,3-Dihydroxybiphenyl 1,2-Dioxygenase, domain 1"/>
    <property type="match status" value="1"/>
</dbReference>
<accession>A0A841TWR5</accession>
<keyword evidence="1" id="KW-0046">Antibiotic resistance</keyword>
<dbReference type="SUPFAM" id="SSF54593">
    <property type="entry name" value="Glyoxalase/Bleomycin resistance protein/Dihydroxybiphenyl dioxygenase"/>
    <property type="match status" value="1"/>
</dbReference>
<keyword evidence="3" id="KW-1185">Reference proteome</keyword>
<protein>
    <submittedName>
        <fullName evidence="2">VOC family protein</fullName>
    </submittedName>
</protein>